<dbReference type="PANTHER" id="PTHR48258:SF3">
    <property type="entry name" value="FK506-BINDING PROTEIN 4-LIKE ISOFORM X1"/>
    <property type="match status" value="1"/>
</dbReference>
<feature type="domain" description="DUF4218" evidence="1">
    <location>
        <begin position="2"/>
        <end position="50"/>
    </location>
</feature>
<protein>
    <recommendedName>
        <fullName evidence="1">DUF4218 domain-containing protein</fullName>
    </recommendedName>
</protein>
<evidence type="ECO:0000313" key="2">
    <source>
        <dbReference type="EMBL" id="KAJ9135261.1"/>
    </source>
</evidence>
<name>A0ABQ9KFA3_HEVBR</name>
<dbReference type="Pfam" id="PF13960">
    <property type="entry name" value="DUF4218"/>
    <property type="match status" value="1"/>
</dbReference>
<evidence type="ECO:0000259" key="1">
    <source>
        <dbReference type="Pfam" id="PF13960"/>
    </source>
</evidence>
<proteinExistence type="predicted"/>
<accession>A0ABQ9KFA3</accession>
<dbReference type="PANTHER" id="PTHR48258">
    <property type="entry name" value="DUF4218 DOMAIN-CONTAINING PROTEIN-RELATED"/>
    <property type="match status" value="1"/>
</dbReference>
<dbReference type="EMBL" id="JARPOI010000018">
    <property type="protein sequence ID" value="KAJ9135261.1"/>
    <property type="molecule type" value="Genomic_DNA"/>
</dbReference>
<keyword evidence="3" id="KW-1185">Reference proteome</keyword>
<gene>
    <name evidence="2" type="ORF">P3X46_032467</name>
</gene>
<sequence>MLHDLKKKVKNKARVEGSICEAYLIQETSTFTSYYFQPHVQTRLNKVSRNDDGDAVDAPDGCLPMFLHPGRPAGKMTERYFSDDEWDAARLYVLLNCEEVQPFVHIFEDELRRNSPNISLEQIDKETNSRFAKWFEAYIFRLSNYAKR</sequence>
<dbReference type="Proteomes" id="UP001174677">
    <property type="component" value="Chromosome 18"/>
</dbReference>
<organism evidence="2 3">
    <name type="scientific">Hevea brasiliensis</name>
    <name type="common">Para rubber tree</name>
    <name type="synonym">Siphonia brasiliensis</name>
    <dbReference type="NCBI Taxonomy" id="3981"/>
    <lineage>
        <taxon>Eukaryota</taxon>
        <taxon>Viridiplantae</taxon>
        <taxon>Streptophyta</taxon>
        <taxon>Embryophyta</taxon>
        <taxon>Tracheophyta</taxon>
        <taxon>Spermatophyta</taxon>
        <taxon>Magnoliopsida</taxon>
        <taxon>eudicotyledons</taxon>
        <taxon>Gunneridae</taxon>
        <taxon>Pentapetalae</taxon>
        <taxon>rosids</taxon>
        <taxon>fabids</taxon>
        <taxon>Malpighiales</taxon>
        <taxon>Euphorbiaceae</taxon>
        <taxon>Crotonoideae</taxon>
        <taxon>Micrandreae</taxon>
        <taxon>Hevea</taxon>
    </lineage>
</organism>
<dbReference type="InterPro" id="IPR025452">
    <property type="entry name" value="DUF4218"/>
</dbReference>
<comment type="caution">
    <text evidence="2">The sequence shown here is derived from an EMBL/GenBank/DDBJ whole genome shotgun (WGS) entry which is preliminary data.</text>
</comment>
<evidence type="ECO:0000313" key="3">
    <source>
        <dbReference type="Proteomes" id="UP001174677"/>
    </source>
</evidence>
<reference evidence="2 3" key="1">
    <citation type="journal article" date="2023" name="Plant Biotechnol. J.">
        <title>Chromosome-level wild Hevea brasiliensis genome provides new tools for genomic-assisted breeding and valuable loci to elevate rubber yield.</title>
        <authorList>
            <person name="Cheng H."/>
            <person name="Song X."/>
            <person name="Hu Y."/>
            <person name="Wu T."/>
            <person name="Yang Q."/>
            <person name="An Z."/>
            <person name="Feng S."/>
            <person name="Deng Z."/>
            <person name="Wu W."/>
            <person name="Zeng X."/>
            <person name="Tu M."/>
            <person name="Wang X."/>
            <person name="Huang H."/>
        </authorList>
    </citation>
    <scope>NUCLEOTIDE SEQUENCE [LARGE SCALE GENOMIC DNA]</scope>
    <source>
        <strain evidence="2">MT/VB/25A 57/8</strain>
    </source>
</reference>